<gene>
    <name evidence="2" type="ORF">GCM10009849_21510</name>
</gene>
<accession>A0ABP5NPM3</accession>
<keyword evidence="3" id="KW-1185">Reference proteome</keyword>
<dbReference type="Pfam" id="PF13468">
    <property type="entry name" value="Glyoxalase_3"/>
    <property type="match status" value="1"/>
</dbReference>
<organism evidence="2 3">
    <name type="scientific">Sinomonas flava</name>
    <dbReference type="NCBI Taxonomy" id="496857"/>
    <lineage>
        <taxon>Bacteria</taxon>
        <taxon>Bacillati</taxon>
        <taxon>Actinomycetota</taxon>
        <taxon>Actinomycetes</taxon>
        <taxon>Micrococcales</taxon>
        <taxon>Micrococcaceae</taxon>
        <taxon>Sinomonas</taxon>
    </lineage>
</organism>
<evidence type="ECO:0000313" key="3">
    <source>
        <dbReference type="Proteomes" id="UP001500432"/>
    </source>
</evidence>
<dbReference type="InterPro" id="IPR029068">
    <property type="entry name" value="Glyas_Bleomycin-R_OHBP_Dase"/>
</dbReference>
<dbReference type="PANTHER" id="PTHR40265:SF1">
    <property type="entry name" value="GLYOXALASE-LIKE DOMAIN-CONTAINING PROTEIN"/>
    <property type="match status" value="1"/>
</dbReference>
<name>A0ABP5NPM3_9MICC</name>
<dbReference type="EMBL" id="BAAAQW010000005">
    <property type="protein sequence ID" value="GAA2200540.1"/>
    <property type="molecule type" value="Genomic_DNA"/>
</dbReference>
<dbReference type="InterPro" id="IPR025870">
    <property type="entry name" value="Glyoxalase-like_dom"/>
</dbReference>
<evidence type="ECO:0000259" key="1">
    <source>
        <dbReference type="Pfam" id="PF13468"/>
    </source>
</evidence>
<comment type="caution">
    <text evidence="2">The sequence shown here is derived from an EMBL/GenBank/DDBJ whole genome shotgun (WGS) entry which is preliminary data.</text>
</comment>
<dbReference type="PANTHER" id="PTHR40265">
    <property type="entry name" value="BLL2707 PROTEIN"/>
    <property type="match status" value="1"/>
</dbReference>
<dbReference type="Proteomes" id="UP001500432">
    <property type="component" value="Unassembled WGS sequence"/>
</dbReference>
<dbReference type="SUPFAM" id="SSF54593">
    <property type="entry name" value="Glyoxalase/Bleomycin resistance protein/Dihydroxybiphenyl dioxygenase"/>
    <property type="match status" value="1"/>
</dbReference>
<evidence type="ECO:0000313" key="2">
    <source>
        <dbReference type="EMBL" id="GAA2200540.1"/>
    </source>
</evidence>
<feature type="domain" description="Glyoxalase-like" evidence="1">
    <location>
        <begin position="6"/>
        <end position="178"/>
    </location>
</feature>
<protein>
    <recommendedName>
        <fullName evidence="1">Glyoxalase-like domain-containing protein</fullName>
    </recommendedName>
</protein>
<dbReference type="Gene3D" id="3.10.180.10">
    <property type="entry name" value="2,3-Dihydroxybiphenyl 1,2-Dioxygenase, domain 1"/>
    <property type="match status" value="1"/>
</dbReference>
<sequence>MTSMRMDHVSYACEADGLLATTERIADALGVEAVKGGVHPRFGTRNMIIPLTDHHYLEVVEVLDHPASDKAPFGQAVRARSAAGGGWMGWCVEVRDLAPFEERLGRQAVPGNRKFPDGRELVWKQIGILGLIADPQVPYMLKWEGDPSLHPSNAYPATVRMSRLTIAGSAERVTEWLGEPVEKPLEDVEVEWVSPKGTPGIMSVTFETANGAVTI</sequence>
<reference evidence="3" key="1">
    <citation type="journal article" date="2019" name="Int. J. Syst. Evol. Microbiol.">
        <title>The Global Catalogue of Microorganisms (GCM) 10K type strain sequencing project: providing services to taxonomists for standard genome sequencing and annotation.</title>
        <authorList>
            <consortium name="The Broad Institute Genomics Platform"/>
            <consortium name="The Broad Institute Genome Sequencing Center for Infectious Disease"/>
            <person name="Wu L."/>
            <person name="Ma J."/>
        </authorList>
    </citation>
    <scope>NUCLEOTIDE SEQUENCE [LARGE SCALE GENOMIC DNA]</scope>
    <source>
        <strain evidence="3">JCM 16034</strain>
    </source>
</reference>
<proteinExistence type="predicted"/>